<protein>
    <submittedName>
        <fullName evidence="1">Uncharacterized protein</fullName>
    </submittedName>
</protein>
<name>A0A562V3N7_9ACTN</name>
<evidence type="ECO:0000313" key="1">
    <source>
        <dbReference type="EMBL" id="TWJ12427.1"/>
    </source>
</evidence>
<evidence type="ECO:0000313" key="2">
    <source>
        <dbReference type="Proteomes" id="UP000321617"/>
    </source>
</evidence>
<keyword evidence="2" id="KW-1185">Reference proteome</keyword>
<proteinExistence type="predicted"/>
<dbReference type="EMBL" id="VLLL01000006">
    <property type="protein sequence ID" value="TWJ12427.1"/>
    <property type="molecule type" value="Genomic_DNA"/>
</dbReference>
<dbReference type="RefSeq" id="WP_147139544.1">
    <property type="nucleotide sequence ID" value="NZ_BAABIJ010000002.1"/>
</dbReference>
<organism evidence="1 2">
    <name type="scientific">Stackebrandtia albiflava</name>
    <dbReference type="NCBI Taxonomy" id="406432"/>
    <lineage>
        <taxon>Bacteria</taxon>
        <taxon>Bacillati</taxon>
        <taxon>Actinomycetota</taxon>
        <taxon>Actinomycetes</taxon>
        <taxon>Glycomycetales</taxon>
        <taxon>Glycomycetaceae</taxon>
        <taxon>Stackebrandtia</taxon>
    </lineage>
</organism>
<gene>
    <name evidence="1" type="ORF">LX16_3184</name>
</gene>
<sequence>MKRVNRIADAVLSRLVRGADATAACYEQTRECYNQPCGSGGLRRCCRTCTYTGPRCEYKSCGAYSCGLCALP</sequence>
<accession>A0A562V3N7</accession>
<dbReference type="Proteomes" id="UP000321617">
    <property type="component" value="Unassembled WGS sequence"/>
</dbReference>
<comment type="caution">
    <text evidence="1">The sequence shown here is derived from an EMBL/GenBank/DDBJ whole genome shotgun (WGS) entry which is preliminary data.</text>
</comment>
<reference evidence="1 2" key="1">
    <citation type="journal article" date="2013" name="Stand. Genomic Sci.">
        <title>Genomic Encyclopedia of Type Strains, Phase I: The one thousand microbial genomes (KMG-I) project.</title>
        <authorList>
            <person name="Kyrpides N.C."/>
            <person name="Woyke T."/>
            <person name="Eisen J.A."/>
            <person name="Garrity G."/>
            <person name="Lilburn T.G."/>
            <person name="Beck B.J."/>
            <person name="Whitman W.B."/>
            <person name="Hugenholtz P."/>
            <person name="Klenk H.P."/>
        </authorList>
    </citation>
    <scope>NUCLEOTIDE SEQUENCE [LARGE SCALE GENOMIC DNA]</scope>
    <source>
        <strain evidence="1 2">DSM 45044</strain>
    </source>
</reference>
<dbReference type="AlphaFoldDB" id="A0A562V3N7"/>